<dbReference type="NCBIfam" id="NF047380">
    <property type="entry name" value="photo_II_xxx"/>
    <property type="match status" value="1"/>
</dbReference>
<name>F4XQ88_9CYAN</name>
<dbReference type="eggNOG" id="ENOG50330D4">
    <property type="taxonomic scope" value="Bacteria"/>
</dbReference>
<dbReference type="EMBL" id="GL890855">
    <property type="protein sequence ID" value="EGJ33230.1"/>
    <property type="molecule type" value="Genomic_DNA"/>
</dbReference>
<reference evidence="2" key="1">
    <citation type="journal article" date="2011" name="Proc. Natl. Acad. Sci. U.S.A.">
        <title>Genomic insights into the physiology and ecology of the marine filamentous cyanobacterium Lyngbya majuscula.</title>
        <authorList>
            <person name="Jones A.C."/>
            <person name="Monroe E.A."/>
            <person name="Podell S."/>
            <person name="Hess W.R."/>
            <person name="Klages S."/>
            <person name="Esquenazi E."/>
            <person name="Niessen S."/>
            <person name="Hoover H."/>
            <person name="Rothmann M."/>
            <person name="Lasken R.S."/>
            <person name="Yates J.R.III."/>
            <person name="Reinhardt R."/>
            <person name="Kube M."/>
            <person name="Burkart M.D."/>
            <person name="Allen E.E."/>
            <person name="Dorrestein P.C."/>
            <person name="Gerwick W.H."/>
            <person name="Gerwick L."/>
        </authorList>
    </citation>
    <scope>NUCLEOTIDE SEQUENCE [LARGE SCALE GENOMIC DNA]</scope>
    <source>
        <strain evidence="2">3L</strain>
    </source>
</reference>
<organism evidence="1 2">
    <name type="scientific">Moorena producens 3L</name>
    <dbReference type="NCBI Taxonomy" id="489825"/>
    <lineage>
        <taxon>Bacteria</taxon>
        <taxon>Bacillati</taxon>
        <taxon>Cyanobacteriota</taxon>
        <taxon>Cyanophyceae</taxon>
        <taxon>Coleofasciculales</taxon>
        <taxon>Coleofasciculaceae</taxon>
        <taxon>Moorena</taxon>
    </lineage>
</organism>
<gene>
    <name evidence="1" type="ORF">LYNGBM3L_40020</name>
</gene>
<dbReference type="InterPro" id="IPR058523">
    <property type="entry name" value="DUF8210"/>
</dbReference>
<keyword evidence="2" id="KW-1185">Reference proteome</keyword>
<dbReference type="HOGENOM" id="CLU_2663116_0_0_3"/>
<dbReference type="Proteomes" id="UP000003959">
    <property type="component" value="Unassembled WGS sequence"/>
</dbReference>
<accession>F4XQ88</accession>
<dbReference type="InterPro" id="IPR058095">
    <property type="entry name" value="Psb35-like"/>
</dbReference>
<dbReference type="Pfam" id="PF26637">
    <property type="entry name" value="DUF8210"/>
    <property type="match status" value="1"/>
</dbReference>
<dbReference type="AlphaFoldDB" id="F4XQ88"/>
<evidence type="ECO:0000313" key="1">
    <source>
        <dbReference type="EMBL" id="EGJ33230.1"/>
    </source>
</evidence>
<proteinExistence type="predicted"/>
<evidence type="ECO:0000313" key="2">
    <source>
        <dbReference type="Proteomes" id="UP000003959"/>
    </source>
</evidence>
<protein>
    <submittedName>
        <fullName evidence="1">Uncharacterized protein</fullName>
    </submittedName>
</protein>
<sequence>MLNPKLVKNTKEKMMTIVIALLIVGWTAAALIGTQAYFRGEQTKPIHERNWRSDSFNTLAKSVTGQETDYSVRTPAYAMDAFASNSLPNS</sequence>